<dbReference type="GO" id="GO:0016491">
    <property type="term" value="F:oxidoreductase activity"/>
    <property type="evidence" value="ECO:0007669"/>
    <property type="project" value="InterPro"/>
</dbReference>
<proteinExistence type="predicted"/>
<feature type="non-terminal residue" evidence="2">
    <location>
        <position position="1"/>
    </location>
</feature>
<reference evidence="2" key="1">
    <citation type="journal article" date="2020" name="Stud. Mycol.">
        <title>101 Dothideomycetes genomes: a test case for predicting lifestyles and emergence of pathogens.</title>
        <authorList>
            <person name="Haridas S."/>
            <person name="Albert R."/>
            <person name="Binder M."/>
            <person name="Bloem J."/>
            <person name="Labutti K."/>
            <person name="Salamov A."/>
            <person name="Andreopoulos B."/>
            <person name="Baker S."/>
            <person name="Barry K."/>
            <person name="Bills G."/>
            <person name="Bluhm B."/>
            <person name="Cannon C."/>
            <person name="Castanera R."/>
            <person name="Culley D."/>
            <person name="Daum C."/>
            <person name="Ezra D."/>
            <person name="Gonzalez J."/>
            <person name="Henrissat B."/>
            <person name="Kuo A."/>
            <person name="Liang C."/>
            <person name="Lipzen A."/>
            <person name="Lutzoni F."/>
            <person name="Magnuson J."/>
            <person name="Mondo S."/>
            <person name="Nolan M."/>
            <person name="Ohm R."/>
            <person name="Pangilinan J."/>
            <person name="Park H.-J."/>
            <person name="Ramirez L."/>
            <person name="Alfaro M."/>
            <person name="Sun H."/>
            <person name="Tritt A."/>
            <person name="Yoshinaga Y."/>
            <person name="Zwiers L.-H."/>
            <person name="Turgeon B."/>
            <person name="Goodwin S."/>
            <person name="Spatafora J."/>
            <person name="Crous P."/>
            <person name="Grigoriev I."/>
        </authorList>
    </citation>
    <scope>NUCLEOTIDE SEQUENCE</scope>
    <source>
        <strain evidence="2">CBS 109.77</strain>
    </source>
</reference>
<dbReference type="PANTHER" id="PTHR32100">
    <property type="entry name" value="OMEGA-6 FATTY ACID DESATURASE, CHLOROPLASTIC"/>
    <property type="match status" value="1"/>
</dbReference>
<dbReference type="AlphaFoldDB" id="A0A6A6WX65"/>
<feature type="domain" description="Fatty acid desaturase" evidence="1">
    <location>
        <begin position="17"/>
        <end position="84"/>
    </location>
</feature>
<dbReference type="EMBL" id="MU002195">
    <property type="protein sequence ID" value="KAF2788686.1"/>
    <property type="molecule type" value="Genomic_DNA"/>
</dbReference>
<evidence type="ECO:0000313" key="3">
    <source>
        <dbReference type="Proteomes" id="UP000799757"/>
    </source>
</evidence>
<dbReference type="GO" id="GO:0006629">
    <property type="term" value="P:lipid metabolic process"/>
    <property type="evidence" value="ECO:0007669"/>
    <property type="project" value="InterPro"/>
</dbReference>
<dbReference type="Pfam" id="PF00487">
    <property type="entry name" value="FA_desaturase"/>
    <property type="match status" value="1"/>
</dbReference>
<evidence type="ECO:0000313" key="2">
    <source>
        <dbReference type="EMBL" id="KAF2788686.1"/>
    </source>
</evidence>
<sequence>HRSVAITHLQQTDPSLPHYDKKTWTFQRGAMATIDRDLGVIDCYFFYNLIETHVLHHFVPKVPFYHAVEATEAIRTVMGKHYKSDVTYGSLGFFKALWTVTRTC</sequence>
<keyword evidence="3" id="KW-1185">Reference proteome</keyword>
<dbReference type="OrthoDB" id="1461976at2759"/>
<dbReference type="InterPro" id="IPR012171">
    <property type="entry name" value="Fatty_acid_desaturase"/>
</dbReference>
<dbReference type="Proteomes" id="UP000799757">
    <property type="component" value="Unassembled WGS sequence"/>
</dbReference>
<gene>
    <name evidence="2" type="ORF">K505DRAFT_254956</name>
</gene>
<name>A0A6A6WX65_9PLEO</name>
<accession>A0A6A6WX65</accession>
<protein>
    <recommendedName>
        <fullName evidence="1">Fatty acid desaturase domain-containing protein</fullName>
    </recommendedName>
</protein>
<organism evidence="2 3">
    <name type="scientific">Melanomma pulvis-pyrius CBS 109.77</name>
    <dbReference type="NCBI Taxonomy" id="1314802"/>
    <lineage>
        <taxon>Eukaryota</taxon>
        <taxon>Fungi</taxon>
        <taxon>Dikarya</taxon>
        <taxon>Ascomycota</taxon>
        <taxon>Pezizomycotina</taxon>
        <taxon>Dothideomycetes</taxon>
        <taxon>Pleosporomycetidae</taxon>
        <taxon>Pleosporales</taxon>
        <taxon>Melanommataceae</taxon>
        <taxon>Melanomma</taxon>
    </lineage>
</organism>
<evidence type="ECO:0000259" key="1">
    <source>
        <dbReference type="Pfam" id="PF00487"/>
    </source>
</evidence>
<dbReference type="InterPro" id="IPR005804">
    <property type="entry name" value="FA_desaturase_dom"/>
</dbReference>